<dbReference type="EMBL" id="LS992154">
    <property type="protein sequence ID" value="SYX08568.1"/>
    <property type="molecule type" value="Genomic_DNA"/>
</dbReference>
<dbReference type="AlphaFoldDB" id="A0A3B0PQV1"/>
<sequence length="66" mass="7698">MKRIVILFASLFLTPIGIEDTREVRSIEAKNWKKVLRTYVRECDFPHQEIIEPLFCESSDSSVGRV</sequence>
<evidence type="ECO:0000313" key="1">
    <source>
        <dbReference type="EMBL" id="SYX08568.1"/>
    </source>
</evidence>
<organism evidence="1 2">
    <name type="scientific">Chlamydia poikilotherma</name>
    <dbReference type="NCBI Taxonomy" id="1967783"/>
    <lineage>
        <taxon>Bacteria</taxon>
        <taxon>Pseudomonadati</taxon>
        <taxon>Chlamydiota</taxon>
        <taxon>Chlamydiia</taxon>
        <taxon>Chlamydiales</taxon>
        <taxon>Chlamydiaceae</taxon>
        <taxon>Chlamydia/Chlamydophila group</taxon>
        <taxon>Chlamydia</taxon>
    </lineage>
</organism>
<dbReference type="Proteomes" id="UP000258476">
    <property type="component" value="Chromosome"/>
</dbReference>
<proteinExistence type="predicted"/>
<gene>
    <name evidence="1" type="ORF">C834K_0083</name>
</gene>
<name>A0A3B0PQV1_9CHLA</name>
<dbReference type="RefSeq" id="WP_117273771.1">
    <property type="nucleotide sequence ID" value="NZ_LS992154.1"/>
</dbReference>
<evidence type="ECO:0000313" key="2">
    <source>
        <dbReference type="Proteomes" id="UP000258476"/>
    </source>
</evidence>
<protein>
    <submittedName>
        <fullName evidence="1">Uncharacterized protein</fullName>
    </submittedName>
</protein>
<accession>A0A3B0PQV1</accession>
<dbReference type="OrthoDB" id="18521at2"/>
<reference evidence="2" key="1">
    <citation type="submission" date="2017-11" db="EMBL/GenBank/DDBJ databases">
        <authorList>
            <person name="Seth-Smith MB H."/>
        </authorList>
    </citation>
    <scope>NUCLEOTIDE SEQUENCE [LARGE SCALE GENOMIC DNA]</scope>
</reference>
<keyword evidence="2" id="KW-1185">Reference proteome</keyword>
<dbReference type="KEGG" id="chla:C834K_0083"/>